<feature type="compositionally biased region" description="Basic residues" evidence="1">
    <location>
        <begin position="50"/>
        <end position="61"/>
    </location>
</feature>
<dbReference type="SMART" id="SM00240">
    <property type="entry name" value="FHA"/>
    <property type="match status" value="1"/>
</dbReference>
<dbReference type="InterPro" id="IPR050923">
    <property type="entry name" value="Cell_Proc_Reg/RNA_Proc"/>
</dbReference>
<evidence type="ECO:0000259" key="2">
    <source>
        <dbReference type="PROSITE" id="PS50006"/>
    </source>
</evidence>
<evidence type="ECO:0000256" key="1">
    <source>
        <dbReference type="SAM" id="MobiDB-lite"/>
    </source>
</evidence>
<dbReference type="Pfam" id="PF00498">
    <property type="entry name" value="FHA"/>
    <property type="match status" value="1"/>
</dbReference>
<gene>
    <name evidence="3" type="ORF">GcM1_248102</name>
</gene>
<dbReference type="PROSITE" id="PS50006">
    <property type="entry name" value="FHA_DOMAIN"/>
    <property type="match status" value="1"/>
</dbReference>
<reference evidence="3 4" key="1">
    <citation type="journal article" date="2018" name="BMC Genomics">
        <title>Comparative genome analyses reveal sequence features reflecting distinct modes of host-adaptation between dicot and monocot powdery mildew.</title>
        <authorList>
            <person name="Wu Y."/>
            <person name="Ma X."/>
            <person name="Pan Z."/>
            <person name="Kale S.D."/>
            <person name="Song Y."/>
            <person name="King H."/>
            <person name="Zhang Q."/>
            <person name="Presley C."/>
            <person name="Deng X."/>
            <person name="Wei C.I."/>
            <person name="Xiao S."/>
        </authorList>
    </citation>
    <scope>NUCLEOTIDE SEQUENCE [LARGE SCALE GENOMIC DNA]</scope>
    <source>
        <strain evidence="3">UMSG1</strain>
    </source>
</reference>
<proteinExistence type="predicted"/>
<comment type="caution">
    <text evidence="3">The sequence shown here is derived from an EMBL/GenBank/DDBJ whole genome shotgun (WGS) entry which is preliminary data.</text>
</comment>
<protein>
    <submittedName>
        <fullName evidence="3">FHA domain-containing protein DDL</fullName>
    </submittedName>
</protein>
<dbReference type="AlphaFoldDB" id="A0A420ICV8"/>
<accession>A0A420ICV8</accession>
<feature type="compositionally biased region" description="Basic and acidic residues" evidence="1">
    <location>
        <begin position="68"/>
        <end position="92"/>
    </location>
</feature>
<feature type="compositionally biased region" description="Basic and acidic residues" evidence="1">
    <location>
        <begin position="34"/>
        <end position="49"/>
    </location>
</feature>
<sequence>MGSRDHRYRYRSSSEESRDDRGRKERRRSPKRYNSGDRDGDRYYRSQYERRRRRSRSRSRSRSPNPNRRYDSAKESSRRRIQNDELSHEPEKLSSPTSQKNKGPSLPPQDELYQASHGGRQKTILAKVDRKPDKQKPNFKPTGLLAAASNSVTQADGSIITLNYHEPPEARKPSTKDEWRLFVFKGSEILETIELFRKTCWLIGREMAVVDVLAEHPSISKQHAVIQFRYIEKIDQFGLQSGRVRPYIIDLKSSNGTLLNKEAIPESRYLELRDKDMIQFGYSTREYVLINAHAKQAPVGDKTS</sequence>
<dbReference type="FunFam" id="2.60.200.20:FF:000038">
    <property type="entry name" value="FHA domain-containing protein SNIP1"/>
    <property type="match status" value="1"/>
</dbReference>
<evidence type="ECO:0000313" key="4">
    <source>
        <dbReference type="Proteomes" id="UP000285326"/>
    </source>
</evidence>
<dbReference type="InterPro" id="IPR000253">
    <property type="entry name" value="FHA_dom"/>
</dbReference>
<dbReference type="PANTHER" id="PTHR23308">
    <property type="entry name" value="NUCLEAR INHIBITOR OF PROTEIN PHOSPHATASE-1"/>
    <property type="match status" value="1"/>
</dbReference>
<dbReference type="InterPro" id="IPR008984">
    <property type="entry name" value="SMAD_FHA_dom_sf"/>
</dbReference>
<feature type="region of interest" description="Disordered" evidence="1">
    <location>
        <begin position="1"/>
        <end position="119"/>
    </location>
</feature>
<feature type="domain" description="FHA" evidence="2">
    <location>
        <begin position="201"/>
        <end position="264"/>
    </location>
</feature>
<dbReference type="SUPFAM" id="SSF49879">
    <property type="entry name" value="SMAD/FHA domain"/>
    <property type="match status" value="1"/>
</dbReference>
<evidence type="ECO:0000313" key="3">
    <source>
        <dbReference type="EMBL" id="RKF72362.1"/>
    </source>
</evidence>
<name>A0A420ICV8_9PEZI</name>
<dbReference type="EMBL" id="MCBS01024854">
    <property type="protein sequence ID" value="RKF72362.1"/>
    <property type="molecule type" value="Genomic_DNA"/>
</dbReference>
<organism evidence="3 4">
    <name type="scientific">Golovinomyces cichoracearum</name>
    <dbReference type="NCBI Taxonomy" id="62708"/>
    <lineage>
        <taxon>Eukaryota</taxon>
        <taxon>Fungi</taxon>
        <taxon>Dikarya</taxon>
        <taxon>Ascomycota</taxon>
        <taxon>Pezizomycotina</taxon>
        <taxon>Leotiomycetes</taxon>
        <taxon>Erysiphales</taxon>
        <taxon>Erysiphaceae</taxon>
        <taxon>Golovinomyces</taxon>
    </lineage>
</organism>
<feature type="compositionally biased region" description="Basic residues" evidence="1">
    <location>
        <begin position="1"/>
        <end position="10"/>
    </location>
</feature>
<dbReference type="Gene3D" id="2.60.200.20">
    <property type="match status" value="1"/>
</dbReference>
<feature type="compositionally biased region" description="Basic and acidic residues" evidence="1">
    <location>
        <begin position="12"/>
        <end position="23"/>
    </location>
</feature>
<dbReference type="Proteomes" id="UP000285326">
    <property type="component" value="Unassembled WGS sequence"/>
</dbReference>